<evidence type="ECO:0008006" key="3">
    <source>
        <dbReference type="Google" id="ProtNLM"/>
    </source>
</evidence>
<dbReference type="EMBL" id="JBAWSV010000002">
    <property type="protein sequence ID" value="MEI4829041.1"/>
    <property type="molecule type" value="Genomic_DNA"/>
</dbReference>
<evidence type="ECO:0000313" key="1">
    <source>
        <dbReference type="EMBL" id="MEI4829041.1"/>
    </source>
</evidence>
<accession>A0ABU8FSS3</accession>
<keyword evidence="2" id="KW-1185">Reference proteome</keyword>
<gene>
    <name evidence="1" type="ORF">WAX78_06205</name>
</gene>
<sequence length="65" mass="7361">MKKGCYICGNKEVEKGTMSPYIESNVGSYIVPLAEMTAEVEVCKNCGAVITMKKEHIEYNQRREK</sequence>
<reference evidence="1 2" key="1">
    <citation type="submission" date="2024-01" db="EMBL/GenBank/DDBJ databases">
        <title>Seven novel Bacillus-like species.</title>
        <authorList>
            <person name="Liu G."/>
        </authorList>
    </citation>
    <scope>NUCLEOTIDE SEQUENCE [LARGE SCALE GENOMIC DNA]</scope>
    <source>
        <strain evidence="1 2">FJAT-53711</strain>
    </source>
</reference>
<name>A0ABU8FSS3_9BACI</name>
<dbReference type="Proteomes" id="UP001367922">
    <property type="component" value="Unassembled WGS sequence"/>
</dbReference>
<proteinExistence type="predicted"/>
<evidence type="ECO:0000313" key="2">
    <source>
        <dbReference type="Proteomes" id="UP001367922"/>
    </source>
</evidence>
<protein>
    <recommendedName>
        <fullName evidence="3">Transcription initiation factor TFIIIB</fullName>
    </recommendedName>
</protein>
<organism evidence="1 2">
    <name type="scientific">Bacillus yunxiaonensis</name>
    <dbReference type="NCBI Taxonomy" id="3127665"/>
    <lineage>
        <taxon>Bacteria</taxon>
        <taxon>Bacillati</taxon>
        <taxon>Bacillota</taxon>
        <taxon>Bacilli</taxon>
        <taxon>Bacillales</taxon>
        <taxon>Bacillaceae</taxon>
        <taxon>Bacillus</taxon>
    </lineage>
</organism>
<dbReference type="RefSeq" id="WP_336481440.1">
    <property type="nucleotide sequence ID" value="NZ_JBAWSV010000002.1"/>
</dbReference>
<comment type="caution">
    <text evidence="1">The sequence shown here is derived from an EMBL/GenBank/DDBJ whole genome shotgun (WGS) entry which is preliminary data.</text>
</comment>